<keyword evidence="3" id="KW-0285">Flavoprotein</keyword>
<keyword evidence="4" id="KW-0288">FMN</keyword>
<dbReference type="GO" id="GO:0016491">
    <property type="term" value="F:oxidoreductase activity"/>
    <property type="evidence" value="ECO:0007669"/>
    <property type="project" value="UniProtKB-KW"/>
</dbReference>
<keyword evidence="5" id="KW-0560">Oxidoreductase</keyword>
<organism evidence="7 8">
    <name type="scientific">Mycolicibacterium brisbanense</name>
    <dbReference type="NCBI Taxonomy" id="146020"/>
    <lineage>
        <taxon>Bacteria</taxon>
        <taxon>Bacillati</taxon>
        <taxon>Actinomycetota</taxon>
        <taxon>Actinomycetes</taxon>
        <taxon>Mycobacteriales</taxon>
        <taxon>Mycobacteriaceae</taxon>
        <taxon>Mycolicibacterium</taxon>
    </lineage>
</organism>
<dbReference type="RefSeq" id="WP_062830412.1">
    <property type="nucleotide sequence ID" value="NZ_BCSX01000039.1"/>
</dbReference>
<dbReference type="Proteomes" id="UP000069620">
    <property type="component" value="Unassembled WGS sequence"/>
</dbReference>
<dbReference type="AlphaFoldDB" id="A0A100W280"/>
<comment type="caution">
    <text evidence="7">The sequence shown here is derived from an EMBL/GenBank/DDBJ whole genome shotgun (WGS) entry which is preliminary data.</text>
</comment>
<dbReference type="PANTHER" id="PTHR43673:SF2">
    <property type="entry name" value="NITROREDUCTASE"/>
    <property type="match status" value="1"/>
</dbReference>
<dbReference type="Pfam" id="PF00881">
    <property type="entry name" value="Nitroreductase"/>
    <property type="match status" value="1"/>
</dbReference>
<dbReference type="SUPFAM" id="SSF55469">
    <property type="entry name" value="FMN-dependent nitroreductase-like"/>
    <property type="match status" value="1"/>
</dbReference>
<comment type="cofactor">
    <cofactor evidence="1">
        <name>FMN</name>
        <dbReference type="ChEBI" id="CHEBI:58210"/>
    </cofactor>
</comment>
<dbReference type="InterPro" id="IPR000415">
    <property type="entry name" value="Nitroreductase-like"/>
</dbReference>
<evidence type="ECO:0000256" key="2">
    <source>
        <dbReference type="ARBA" id="ARBA00007118"/>
    </source>
</evidence>
<proteinExistence type="inferred from homology"/>
<dbReference type="OrthoDB" id="9809288at2"/>
<feature type="domain" description="Nitroreductase" evidence="6">
    <location>
        <begin position="7"/>
        <end position="192"/>
    </location>
</feature>
<comment type="similarity">
    <text evidence="2">Belongs to the nitroreductase family.</text>
</comment>
<accession>A0A100W280</accession>
<evidence type="ECO:0000313" key="8">
    <source>
        <dbReference type="Proteomes" id="UP000069620"/>
    </source>
</evidence>
<keyword evidence="8" id="KW-1185">Reference proteome</keyword>
<dbReference type="STRING" id="146020.RMCB_4252"/>
<sequence>MNIDNLMSRHLTRYFDSSKTIPAESLQQLLRFLRSTPSSVNVQASRYYVLGTPEGKARLADNLGERFLDNGAKIRDASHVIIFTTRAALPDSHLDEVFGKEQADRRFPDATKQALWESMTRDFLNLRTYGYKDLSHWMEKQSYMALGMTMMAAAELGFDATPLEGFDPASVDAAFKIRETGYTTTVLLALGYPDAAKVYTNPISRFDHDRLFTFV</sequence>
<evidence type="ECO:0000256" key="5">
    <source>
        <dbReference type="ARBA" id="ARBA00023002"/>
    </source>
</evidence>
<gene>
    <name evidence="7" type="ORF">RMCB_4252</name>
</gene>
<reference evidence="8" key="1">
    <citation type="journal article" date="2016" name="Genome Announc.">
        <title>Draft Genome Sequences of Five Rapidly Growing Mycobacterium Species, M. thermoresistibile, M. fortuitum subsp. acetamidolyticum, M. canariasense, M. brisbanense, and M. novocastrense.</title>
        <authorList>
            <person name="Katahira K."/>
            <person name="Ogura Y."/>
            <person name="Gotoh Y."/>
            <person name="Hayashi T."/>
        </authorList>
    </citation>
    <scope>NUCLEOTIDE SEQUENCE [LARGE SCALE GENOMIC DNA]</scope>
    <source>
        <strain evidence="8">JCM15654</strain>
    </source>
</reference>
<evidence type="ECO:0000256" key="1">
    <source>
        <dbReference type="ARBA" id="ARBA00001917"/>
    </source>
</evidence>
<dbReference type="EMBL" id="BCSX01000039">
    <property type="protein sequence ID" value="GAS90156.1"/>
    <property type="molecule type" value="Genomic_DNA"/>
</dbReference>
<evidence type="ECO:0000259" key="6">
    <source>
        <dbReference type="Pfam" id="PF00881"/>
    </source>
</evidence>
<evidence type="ECO:0000256" key="3">
    <source>
        <dbReference type="ARBA" id="ARBA00022630"/>
    </source>
</evidence>
<evidence type="ECO:0000256" key="4">
    <source>
        <dbReference type="ARBA" id="ARBA00022643"/>
    </source>
</evidence>
<dbReference type="PANTHER" id="PTHR43673">
    <property type="entry name" value="NAD(P)H NITROREDUCTASE YDGI-RELATED"/>
    <property type="match status" value="1"/>
</dbReference>
<dbReference type="Gene3D" id="3.40.109.10">
    <property type="entry name" value="NADH Oxidase"/>
    <property type="match status" value="1"/>
</dbReference>
<name>A0A100W280_9MYCO</name>
<evidence type="ECO:0000313" key="7">
    <source>
        <dbReference type="EMBL" id="GAS90156.1"/>
    </source>
</evidence>
<reference evidence="8" key="2">
    <citation type="submission" date="2016-02" db="EMBL/GenBank/DDBJ databases">
        <title>Draft genome sequence of five rapidly growing Mycobacterium species.</title>
        <authorList>
            <person name="Katahira K."/>
            <person name="Gotou Y."/>
            <person name="Iida K."/>
            <person name="Ogura Y."/>
            <person name="Hayashi T."/>
        </authorList>
    </citation>
    <scope>NUCLEOTIDE SEQUENCE [LARGE SCALE GENOMIC DNA]</scope>
    <source>
        <strain evidence="8">JCM15654</strain>
    </source>
</reference>
<dbReference type="InterPro" id="IPR029479">
    <property type="entry name" value="Nitroreductase"/>
</dbReference>
<protein>
    <submittedName>
        <fullName evidence="7">Oxygen-insensitive NAD(P)H nitroreductase</fullName>
    </submittedName>
</protein>